<dbReference type="Proteomes" id="UP000008225">
    <property type="component" value="Chromosome 15"/>
</dbReference>
<dbReference type="PANTHER" id="PTHR31813">
    <property type="entry name" value="PROLINE-RICH PROTEIN 23B"/>
    <property type="match status" value="1"/>
</dbReference>
<organism evidence="3 4">
    <name type="scientific">Callithrix jacchus</name>
    <name type="common">White-tufted-ear marmoset</name>
    <name type="synonym">Simia Jacchus</name>
    <dbReference type="NCBI Taxonomy" id="9483"/>
    <lineage>
        <taxon>Eukaryota</taxon>
        <taxon>Metazoa</taxon>
        <taxon>Chordata</taxon>
        <taxon>Craniata</taxon>
        <taxon>Vertebrata</taxon>
        <taxon>Euteleostomi</taxon>
        <taxon>Mammalia</taxon>
        <taxon>Eutheria</taxon>
        <taxon>Euarchontoglires</taxon>
        <taxon>Primates</taxon>
        <taxon>Haplorrhini</taxon>
        <taxon>Platyrrhini</taxon>
        <taxon>Cebidae</taxon>
        <taxon>Callitrichinae</taxon>
        <taxon>Callithrix</taxon>
        <taxon>Callithrix</taxon>
    </lineage>
</organism>
<dbReference type="AlphaFoldDB" id="F7H053"/>
<sequence>MLQDDLSLALQQPLCWCGLLWISGFAVPSSVSLGALLNLNSPSSRSPVGLAIRTLQSLVSDLPRGRHEELNSELVRMSLENASQGCCAPLPLQRPLIPTQDALLLILPPRCLDLGSSITSPLVVPLLPALLSNLVSLPSDWLSAHSTDTRSPLRYVWPQLAEEHARRTLRSFEVHRPSKMSTGASEKQAEQKVCRAFQASEEAPGTLAAMAPWVAVGSAYGSCTCLGAQPVTDLALWPVMGTSVIYSWMGCFPQAYPAFWAYPCVPYGGYLWMGYPPPVALVPSVWPYWRGTSSFDPLVRSLYLDALAPNLFPIPMGFPPSYSLASPTLGGAISSHCPQVGCQTPASSAPMAAVGELSRGASYLKRCQASPSEWASRFSIWAPLPHCSSELRPLPPSPIEDSQSDPGCPRSSSHRSPCRARRRLFEC</sequence>
<evidence type="ECO:0000313" key="3">
    <source>
        <dbReference type="Ensembl" id="ENSCJAP00000041485.2"/>
    </source>
</evidence>
<dbReference type="GeneID" id="100386956"/>
<name>F7H053_CALJA</name>
<dbReference type="RefSeq" id="XP_035129799.2">
    <property type="nucleotide sequence ID" value="XM_035273908.2"/>
</dbReference>
<dbReference type="eggNOG" id="ENOG502TF55">
    <property type="taxonomic scope" value="Eukaryota"/>
</dbReference>
<keyword evidence="4" id="KW-1185">Reference proteome</keyword>
<dbReference type="Ensembl" id="ENSCJAT00000043909.3">
    <property type="protein sequence ID" value="ENSCJAP00000041485.2"/>
    <property type="gene ID" value="ENSCJAG00000022924.3"/>
</dbReference>
<evidence type="ECO:0000313" key="4">
    <source>
        <dbReference type="Proteomes" id="UP000008225"/>
    </source>
</evidence>
<reference evidence="3" key="1">
    <citation type="submission" date="2009-03" db="EMBL/GenBank/DDBJ databases">
        <authorList>
            <person name="Warren W."/>
            <person name="Ye L."/>
            <person name="Minx P."/>
            <person name="Worley K."/>
            <person name="Gibbs R."/>
            <person name="Wilson R.K."/>
        </authorList>
    </citation>
    <scope>NUCLEOTIDE SEQUENCE [LARGE SCALE GENOMIC DNA]</scope>
</reference>
<feature type="compositionally biased region" description="Basic residues" evidence="2">
    <location>
        <begin position="412"/>
        <end position="422"/>
    </location>
</feature>
<proteinExistence type="inferred from homology"/>
<dbReference type="PANTHER" id="PTHR31813:SF17">
    <property type="entry name" value="PROLINE-RICH PROTEIN 23E"/>
    <property type="match status" value="1"/>
</dbReference>
<dbReference type="OrthoDB" id="9520250at2759"/>
<evidence type="ECO:0000256" key="2">
    <source>
        <dbReference type="SAM" id="MobiDB-lite"/>
    </source>
</evidence>
<accession>F7H053</accession>
<dbReference type="CTD" id="285311"/>
<gene>
    <name evidence="3" type="primary">PRR23E</name>
</gene>
<dbReference type="Bgee" id="ENSCJAG00000022924">
    <property type="expression patterns" value="Expressed in ovary and 1 other cell type or tissue"/>
</dbReference>
<evidence type="ECO:0000256" key="1">
    <source>
        <dbReference type="ARBA" id="ARBA00009113"/>
    </source>
</evidence>
<dbReference type="InParanoid" id="F7H053"/>
<reference evidence="3" key="2">
    <citation type="submission" date="2025-08" db="UniProtKB">
        <authorList>
            <consortium name="Ensembl"/>
        </authorList>
    </citation>
    <scope>IDENTIFICATION</scope>
</reference>
<dbReference type="HOGENOM" id="CLU_097963_0_0_1"/>
<dbReference type="GeneTree" id="ENSGT00390000007772"/>
<reference evidence="3" key="3">
    <citation type="submission" date="2025-09" db="UniProtKB">
        <authorList>
            <consortium name="Ensembl"/>
        </authorList>
    </citation>
    <scope>IDENTIFICATION</scope>
</reference>
<protein>
    <submittedName>
        <fullName evidence="3">PRR23 family member E</fullName>
    </submittedName>
</protein>
<comment type="similarity">
    <text evidence="1">Belongs to the PRR23 family.</text>
</comment>
<feature type="region of interest" description="Disordered" evidence="2">
    <location>
        <begin position="392"/>
        <end position="422"/>
    </location>
</feature>
<dbReference type="KEGG" id="cjc:100386956"/>